<evidence type="ECO:0000313" key="2">
    <source>
        <dbReference type="EMBL" id="CCK75238.1"/>
    </source>
</evidence>
<accession>R4YPQ3</accession>
<dbReference type="HOGENOM" id="CLU_660289_0_0_6"/>
<dbReference type="KEGG" id="oai:OLEAN_C10620"/>
<dbReference type="STRING" id="698738.OLEAN_C10620"/>
<dbReference type="Pfam" id="PF13511">
    <property type="entry name" value="DUF4124"/>
    <property type="match status" value="1"/>
</dbReference>
<reference evidence="2 3" key="1">
    <citation type="journal article" date="2013" name="Nat. Commun.">
        <title>Genome sequence and functional genomic analysis of the oil-degrading bacterium Oleispira antarctica.</title>
        <authorList>
            <person name="Kube M."/>
            <person name="Chernikova T.N."/>
            <person name="Al-Ramahi Y."/>
            <person name="Beloqui A."/>
            <person name="Lopez-Cortez N."/>
            <person name="Guazzaroni M.E."/>
            <person name="Heipieper H.J."/>
            <person name="Klages S."/>
            <person name="Kotsyurbenko O.R."/>
            <person name="Langer I."/>
            <person name="Nechitaylo T.Y."/>
            <person name="Lunsdorf H."/>
            <person name="Fernandez M."/>
            <person name="Juarez S."/>
            <person name="Ciordia S."/>
            <person name="Singer A."/>
            <person name="Kagan O."/>
            <person name="Egorova O."/>
            <person name="Petit P.A."/>
            <person name="Stogios P."/>
            <person name="Kim Y."/>
            <person name="Tchigvintsev A."/>
            <person name="Flick R."/>
            <person name="Denaro R."/>
            <person name="Genovese M."/>
            <person name="Albar J.P."/>
            <person name="Reva O.N."/>
            <person name="Martinez-Gomariz M."/>
            <person name="Tran H."/>
            <person name="Ferrer M."/>
            <person name="Savchenko A."/>
            <person name="Yakunin A.F."/>
            <person name="Yakimov M.M."/>
            <person name="Golyshina O.V."/>
            <person name="Reinhardt R."/>
            <person name="Golyshin P.N."/>
        </authorList>
    </citation>
    <scope>NUCLEOTIDE SEQUENCE [LARGE SCALE GENOMIC DNA]</scope>
</reference>
<organism evidence="2 3">
    <name type="scientific">Oleispira antarctica RB-8</name>
    <dbReference type="NCBI Taxonomy" id="698738"/>
    <lineage>
        <taxon>Bacteria</taxon>
        <taxon>Pseudomonadati</taxon>
        <taxon>Pseudomonadota</taxon>
        <taxon>Gammaproteobacteria</taxon>
        <taxon>Oceanospirillales</taxon>
        <taxon>Oceanospirillaceae</taxon>
        <taxon>Oleispira</taxon>
    </lineage>
</organism>
<evidence type="ECO:0000259" key="1">
    <source>
        <dbReference type="Pfam" id="PF13511"/>
    </source>
</evidence>
<feature type="domain" description="DUF4124" evidence="1">
    <location>
        <begin position="137"/>
        <end position="160"/>
    </location>
</feature>
<dbReference type="Proteomes" id="UP000032749">
    <property type="component" value="Chromosome"/>
</dbReference>
<dbReference type="InterPro" id="IPR025392">
    <property type="entry name" value="DUF4124"/>
</dbReference>
<proteinExistence type="predicted"/>
<sequence>MMKSLSRILSMLFAFFVLIEVIWFSCESFQRQQLLETLGRDDLAREIQLDPYFPIMPQLWKMRWDDHQRALEEIKEEKQSNQRSDTIRSEQSIDTNRREVTVEKVGDESFQVLSQHYAAKMLCRKPKTQNLDNVNKQKIYKWVDEKGRTHFGEKPNAADEHRTEDLTRQYEALQQAVKLSIEYPNWAGDNLIESEIKKQGKLVHKVLSHYVPKIYQRQINLKIILFKNVAEFESHRDKQQANAQWGAYYSSASNSIYLPRYSNIEQTMAIARHEMTHAMLAGMLGPVPVWLNEGLAEYMESFSWQMNAAIAQPRVSQYKRLKGANMKQLTNTEHKDFYGSGQQMNYLQAAASIYFLLDHQAGREWLKRSFAFYGQSPCRKATAEQLFSENYPGGIESASRHFNTWLDKGKFSSHRY</sequence>
<evidence type="ECO:0000313" key="3">
    <source>
        <dbReference type="Proteomes" id="UP000032749"/>
    </source>
</evidence>
<dbReference type="EMBL" id="FO203512">
    <property type="protein sequence ID" value="CCK75238.1"/>
    <property type="molecule type" value="Genomic_DNA"/>
</dbReference>
<name>R4YPQ3_OLEAN</name>
<protein>
    <recommendedName>
        <fullName evidence="1">DUF4124 domain-containing protein</fullName>
    </recommendedName>
</protein>
<gene>
    <name evidence="2" type="ORF">OLEAN_C10620</name>
</gene>
<dbReference type="AlphaFoldDB" id="R4YPQ3"/>
<dbReference type="OrthoDB" id="256673at2"/>
<keyword evidence="3" id="KW-1185">Reference proteome</keyword>